<dbReference type="AlphaFoldDB" id="A0ABD2W6U2"/>
<feature type="chain" id="PRO_5044795336" description="Peptidase S1 domain-containing protein" evidence="4">
    <location>
        <begin position="25"/>
        <end position="293"/>
    </location>
</feature>
<comment type="caution">
    <text evidence="6">The sequence shown here is derived from an EMBL/GenBank/DDBJ whole genome shotgun (WGS) entry which is preliminary data.</text>
</comment>
<evidence type="ECO:0000256" key="2">
    <source>
        <dbReference type="ARBA" id="ARBA00024195"/>
    </source>
</evidence>
<dbReference type="PROSITE" id="PS50240">
    <property type="entry name" value="TRYPSIN_DOM"/>
    <property type="match status" value="1"/>
</dbReference>
<feature type="domain" description="Peptidase S1" evidence="5">
    <location>
        <begin position="27"/>
        <end position="292"/>
    </location>
</feature>
<evidence type="ECO:0000256" key="1">
    <source>
        <dbReference type="ARBA" id="ARBA00023157"/>
    </source>
</evidence>
<dbReference type="EMBL" id="JBJJXI010000129">
    <property type="protein sequence ID" value="KAL3388531.1"/>
    <property type="molecule type" value="Genomic_DNA"/>
</dbReference>
<dbReference type="InterPro" id="IPR009003">
    <property type="entry name" value="Peptidase_S1_PA"/>
</dbReference>
<dbReference type="SMART" id="SM00020">
    <property type="entry name" value="Tryp_SPc"/>
    <property type="match status" value="1"/>
</dbReference>
<dbReference type="InterPro" id="IPR043504">
    <property type="entry name" value="Peptidase_S1_PA_chymotrypsin"/>
</dbReference>
<protein>
    <recommendedName>
        <fullName evidence="5">Peptidase S1 domain-containing protein</fullName>
    </recommendedName>
</protein>
<dbReference type="InterPro" id="IPR001254">
    <property type="entry name" value="Trypsin_dom"/>
</dbReference>
<dbReference type="InterPro" id="IPR001314">
    <property type="entry name" value="Peptidase_S1A"/>
</dbReference>
<dbReference type="InterPro" id="IPR018114">
    <property type="entry name" value="TRYPSIN_HIS"/>
</dbReference>
<feature type="signal peptide" evidence="4">
    <location>
        <begin position="1"/>
        <end position="24"/>
    </location>
</feature>
<dbReference type="Gene3D" id="2.40.10.10">
    <property type="entry name" value="Trypsin-like serine proteases"/>
    <property type="match status" value="1"/>
</dbReference>
<evidence type="ECO:0000259" key="5">
    <source>
        <dbReference type="PROSITE" id="PS50240"/>
    </source>
</evidence>
<dbReference type="Proteomes" id="UP001627154">
    <property type="component" value="Unassembled WGS sequence"/>
</dbReference>
<sequence>MNKFYKISCVLVYILFLGYYSVNAEPIVNGDIVQIKHYPYQVYLSAFSIPTCFKDSWLIKLFPCILKKGLFCGGSIINKRYILTAAHCLENKKLRKVEIYAGTNQIGDSNAQVHTAQAFITHPRYNKYMLKFIKKDLFKERFMMNDIALIYLNEDIQFTEVIRPVKLPKSDYEFNEGHVAVVTGWGGIKHDTMTLSKFLQASKQRVISWETCVKEWHTKLLTAIDAGMMCAVSNHDWPSGPCMGDSGGPFVDGKGYQIGITSFGYECGKTHELPEVYVNVVAYAKWIRENSII</sequence>
<dbReference type="GO" id="GO:0006508">
    <property type="term" value="P:proteolysis"/>
    <property type="evidence" value="ECO:0007669"/>
    <property type="project" value="UniProtKB-KW"/>
</dbReference>
<dbReference type="PRINTS" id="PR00722">
    <property type="entry name" value="CHYMOTRYPSIN"/>
</dbReference>
<keyword evidence="7" id="KW-1185">Reference proteome</keyword>
<organism evidence="6 7">
    <name type="scientific">Trichogramma kaykai</name>
    <dbReference type="NCBI Taxonomy" id="54128"/>
    <lineage>
        <taxon>Eukaryota</taxon>
        <taxon>Metazoa</taxon>
        <taxon>Ecdysozoa</taxon>
        <taxon>Arthropoda</taxon>
        <taxon>Hexapoda</taxon>
        <taxon>Insecta</taxon>
        <taxon>Pterygota</taxon>
        <taxon>Neoptera</taxon>
        <taxon>Endopterygota</taxon>
        <taxon>Hymenoptera</taxon>
        <taxon>Apocrita</taxon>
        <taxon>Proctotrupomorpha</taxon>
        <taxon>Chalcidoidea</taxon>
        <taxon>Trichogrammatidae</taxon>
        <taxon>Trichogramma</taxon>
    </lineage>
</organism>
<accession>A0ABD2W6U2</accession>
<dbReference type="PROSITE" id="PS00134">
    <property type="entry name" value="TRYPSIN_HIS"/>
    <property type="match status" value="1"/>
</dbReference>
<name>A0ABD2W6U2_9HYME</name>
<reference evidence="6 7" key="1">
    <citation type="journal article" date="2024" name="bioRxiv">
        <title>A reference genome for Trichogramma kaykai: A tiny desert-dwelling parasitoid wasp with competing sex-ratio distorters.</title>
        <authorList>
            <person name="Culotta J."/>
            <person name="Lindsey A.R."/>
        </authorList>
    </citation>
    <scope>NUCLEOTIDE SEQUENCE [LARGE SCALE GENOMIC DNA]</scope>
    <source>
        <strain evidence="6 7">KSX58</strain>
    </source>
</reference>
<keyword evidence="3" id="KW-0720">Serine protease</keyword>
<dbReference type="GO" id="GO:0008236">
    <property type="term" value="F:serine-type peptidase activity"/>
    <property type="evidence" value="ECO:0007669"/>
    <property type="project" value="UniProtKB-KW"/>
</dbReference>
<dbReference type="SUPFAM" id="SSF50494">
    <property type="entry name" value="Trypsin-like serine proteases"/>
    <property type="match status" value="1"/>
</dbReference>
<dbReference type="FunFam" id="2.40.10.10:FF:000068">
    <property type="entry name" value="transmembrane protease serine 2"/>
    <property type="match status" value="1"/>
</dbReference>
<proteinExistence type="inferred from homology"/>
<evidence type="ECO:0000313" key="6">
    <source>
        <dbReference type="EMBL" id="KAL3388531.1"/>
    </source>
</evidence>
<keyword evidence="4" id="KW-0732">Signal</keyword>
<evidence type="ECO:0000256" key="4">
    <source>
        <dbReference type="SAM" id="SignalP"/>
    </source>
</evidence>
<dbReference type="InterPro" id="IPR051487">
    <property type="entry name" value="Ser/Thr_Proteases_Immune/Dev"/>
</dbReference>
<evidence type="ECO:0000256" key="3">
    <source>
        <dbReference type="RuleBase" id="RU363034"/>
    </source>
</evidence>
<keyword evidence="3" id="KW-0645">Protease</keyword>
<evidence type="ECO:0000313" key="7">
    <source>
        <dbReference type="Proteomes" id="UP001627154"/>
    </source>
</evidence>
<dbReference type="PROSITE" id="PS00135">
    <property type="entry name" value="TRYPSIN_SER"/>
    <property type="match status" value="1"/>
</dbReference>
<keyword evidence="3" id="KW-0378">Hydrolase</keyword>
<gene>
    <name evidence="6" type="ORF">TKK_016253</name>
</gene>
<dbReference type="CDD" id="cd00190">
    <property type="entry name" value="Tryp_SPc"/>
    <property type="match status" value="1"/>
</dbReference>
<comment type="similarity">
    <text evidence="2">Belongs to the peptidase S1 family. CLIP subfamily.</text>
</comment>
<dbReference type="PANTHER" id="PTHR24256">
    <property type="entry name" value="TRYPTASE-RELATED"/>
    <property type="match status" value="1"/>
</dbReference>
<keyword evidence="1" id="KW-1015">Disulfide bond</keyword>
<dbReference type="Pfam" id="PF00089">
    <property type="entry name" value="Trypsin"/>
    <property type="match status" value="1"/>
</dbReference>
<dbReference type="InterPro" id="IPR033116">
    <property type="entry name" value="TRYPSIN_SER"/>
</dbReference>